<dbReference type="Proteomes" id="UP000031575">
    <property type="component" value="Unassembled WGS sequence"/>
</dbReference>
<keyword evidence="2" id="KW-0472">Membrane</keyword>
<feature type="region of interest" description="Disordered" evidence="1">
    <location>
        <begin position="742"/>
        <end position="764"/>
    </location>
</feature>
<dbReference type="GeneID" id="63675577"/>
<feature type="region of interest" description="Disordered" evidence="1">
    <location>
        <begin position="596"/>
        <end position="627"/>
    </location>
</feature>
<dbReference type="AlphaFoldDB" id="A0A0C2FM74"/>
<keyword evidence="4" id="KW-1185">Reference proteome</keyword>
<gene>
    <name evidence="3" type="ORF">SPBR_02353</name>
</gene>
<reference evidence="3 4" key="1">
    <citation type="journal article" date="2014" name="BMC Genomics">
        <title>Comparative genomics of the major fungal agents of human and animal Sporotrichosis: Sporothrix schenckii and Sporothrix brasiliensis.</title>
        <authorList>
            <person name="Teixeira M.M."/>
            <person name="de Almeida L.G."/>
            <person name="Kubitschek-Barreira P."/>
            <person name="Alves F.L."/>
            <person name="Kioshima E.S."/>
            <person name="Abadio A.K."/>
            <person name="Fernandes L."/>
            <person name="Derengowski L.S."/>
            <person name="Ferreira K.S."/>
            <person name="Souza R.C."/>
            <person name="Ruiz J.C."/>
            <person name="de Andrade N.C."/>
            <person name="Paes H.C."/>
            <person name="Nicola A.M."/>
            <person name="Albuquerque P."/>
            <person name="Gerber A.L."/>
            <person name="Martins V.P."/>
            <person name="Peconick L.D."/>
            <person name="Neto A.V."/>
            <person name="Chaucanez C.B."/>
            <person name="Silva P.A."/>
            <person name="Cunha O.L."/>
            <person name="de Oliveira F.F."/>
            <person name="dos Santos T.C."/>
            <person name="Barros A.L."/>
            <person name="Soares M.A."/>
            <person name="de Oliveira L.M."/>
            <person name="Marini M.M."/>
            <person name="Villalobos-Duno H."/>
            <person name="Cunha M.M."/>
            <person name="de Hoog S."/>
            <person name="da Silveira J.F."/>
            <person name="Henrissat B."/>
            <person name="Nino-Vega G.A."/>
            <person name="Cisalpino P.S."/>
            <person name="Mora-Montes H.M."/>
            <person name="Almeida S.R."/>
            <person name="Stajich J.E."/>
            <person name="Lopes-Bezerra L.M."/>
            <person name="Vasconcelos A.T."/>
            <person name="Felipe M.S."/>
        </authorList>
    </citation>
    <scope>NUCLEOTIDE SEQUENCE [LARGE SCALE GENOMIC DNA]</scope>
    <source>
        <strain evidence="3 4">5110</strain>
    </source>
</reference>
<dbReference type="RefSeq" id="XP_040620148.1">
    <property type="nucleotide sequence ID" value="XM_040760656.1"/>
</dbReference>
<evidence type="ECO:0000313" key="4">
    <source>
        <dbReference type="Proteomes" id="UP000031575"/>
    </source>
</evidence>
<feature type="transmembrane region" description="Helical" evidence="2">
    <location>
        <begin position="460"/>
        <end position="483"/>
    </location>
</feature>
<feature type="compositionally biased region" description="Low complexity" evidence="1">
    <location>
        <begin position="613"/>
        <end position="627"/>
    </location>
</feature>
<dbReference type="EMBL" id="AWTV01000006">
    <property type="protein sequence ID" value="KIH92138.1"/>
    <property type="molecule type" value="Genomic_DNA"/>
</dbReference>
<keyword evidence="2" id="KW-1133">Transmembrane helix</keyword>
<feature type="region of interest" description="Disordered" evidence="1">
    <location>
        <begin position="706"/>
        <end position="728"/>
    </location>
</feature>
<keyword evidence="2" id="KW-0812">Transmembrane</keyword>
<organism evidence="3 4">
    <name type="scientific">Sporothrix brasiliensis 5110</name>
    <dbReference type="NCBI Taxonomy" id="1398154"/>
    <lineage>
        <taxon>Eukaryota</taxon>
        <taxon>Fungi</taxon>
        <taxon>Dikarya</taxon>
        <taxon>Ascomycota</taxon>
        <taxon>Pezizomycotina</taxon>
        <taxon>Sordariomycetes</taxon>
        <taxon>Sordariomycetidae</taxon>
        <taxon>Ophiostomatales</taxon>
        <taxon>Ophiostomataceae</taxon>
        <taxon>Sporothrix</taxon>
    </lineage>
</organism>
<name>A0A0C2FM74_9PEZI</name>
<dbReference type="OrthoDB" id="5346581at2759"/>
<comment type="caution">
    <text evidence="3">The sequence shown here is derived from an EMBL/GenBank/DDBJ whole genome shotgun (WGS) entry which is preliminary data.</text>
</comment>
<accession>A0A0C2FM74</accession>
<dbReference type="HOGENOM" id="CLU_365313_0_0_1"/>
<evidence type="ECO:0000313" key="3">
    <source>
        <dbReference type="EMBL" id="KIH92138.1"/>
    </source>
</evidence>
<evidence type="ECO:0000256" key="2">
    <source>
        <dbReference type="SAM" id="Phobius"/>
    </source>
</evidence>
<evidence type="ECO:0000256" key="1">
    <source>
        <dbReference type="SAM" id="MobiDB-lite"/>
    </source>
</evidence>
<feature type="transmembrane region" description="Helical" evidence="2">
    <location>
        <begin position="680"/>
        <end position="702"/>
    </location>
</feature>
<proteinExistence type="predicted"/>
<feature type="transmembrane region" description="Helical" evidence="2">
    <location>
        <begin position="404"/>
        <end position="428"/>
    </location>
</feature>
<dbReference type="VEuPathDB" id="FungiDB:SPBR_02353"/>
<protein>
    <submittedName>
        <fullName evidence="3">Uncharacterized protein</fullName>
    </submittedName>
</protein>
<sequence>MSSRNLLPIGHLHSSHLDVVRNALANILSSQVAQTTYGQILDGLPLASAAMDVYDGEMICVGHPLVDEHVALSPTVLSKIDELRASVPIDTFQVDASTVLDFQAARPGSQAFQARLVELVARVIHAIAVWIYTNHSPLRPKDDRLMAWRPEKGDLDWAYRKGYPPTLFVHPWYTAYDQYPDGVADGVGYWAEDRIFGGVVLFDRRGPDAPDTIYEDSPVSKAVHLPKQLDAVYFHTNADGVTYRIYRLRTDQRQRLLHFLLSPADATASSTSCPLPIRGDDDNRVRIDPEEPMNETGIYRDLWERKPLGDGDDDCRSRDVVDTFNFLSEEDYQAAMRRYMHMKDRRDEAYYRQHPELDPRLIVGVPLSTYYRHLLLARVASASGLLASVVALGNSRRRVAGSQLGCVGSIGRVVVVVVVVVGLLASVVTTGNGSTGVSCGRRAARGGIVVGSVVGSVTSVVTSVVVTSVVVASVGLLAGVVALGDLGKVALGNSVGSSLASSDSSRLRLVGSGGRGGIVSSVVAVVAVVAVVTRRLLVGVVAASQSTDLSALGSDRSRLGCAGSGSIVGGCSLRGSRRGLLASVVTLGDSIGGGLAGSQRRGSGDDVARSRRSSSGIRSGSVGGSSCVGSGRGGVRGLLTSVVALLHLVQVALGDSLHRRLASSNGSGLGLVGRGRGSRIVSSVVVVVAVVASLLAGVVTAGNGTSLSTVSSNSGRGRGAGSVSGSGGRVSRLLAGVMASGDSSARLAGSQRGSSGIDVGGGGS</sequence>
<feature type="compositionally biased region" description="Gly residues" evidence="1">
    <location>
        <begin position="716"/>
        <end position="728"/>
    </location>
</feature>